<dbReference type="Proteomes" id="UP000070058">
    <property type="component" value="Unassembled WGS sequence"/>
</dbReference>
<sequence length="73" mass="8308">MVTPRLIPLYTQECELGALHPALHPTLDVYMGKPRAQFLYSTHLGQVGSSKRKSFSREIRLPPMGSTKQRKKQ</sequence>
<organism evidence="2 3">
    <name type="scientific">Cephaloticoccus primus</name>
    <dbReference type="NCBI Taxonomy" id="1548207"/>
    <lineage>
        <taxon>Bacteria</taxon>
        <taxon>Pseudomonadati</taxon>
        <taxon>Verrucomicrobiota</taxon>
        <taxon>Opitutia</taxon>
        <taxon>Opitutales</taxon>
        <taxon>Opitutaceae</taxon>
        <taxon>Cephaloticoccus</taxon>
    </lineage>
</organism>
<dbReference type="EMBL" id="LSZQ01000042">
    <property type="protein sequence ID" value="KXU35796.1"/>
    <property type="molecule type" value="Genomic_DNA"/>
</dbReference>
<comment type="caution">
    <text evidence="2">The sequence shown here is derived from an EMBL/GenBank/DDBJ whole genome shotgun (WGS) entry which is preliminary data.</text>
</comment>
<accession>A0A139SMI0</accession>
<keyword evidence="3" id="KW-1185">Reference proteome</keyword>
<gene>
    <name evidence="2" type="ORF">AXK11_05475</name>
</gene>
<proteinExistence type="predicted"/>
<evidence type="ECO:0000313" key="3">
    <source>
        <dbReference type="Proteomes" id="UP000070058"/>
    </source>
</evidence>
<reference evidence="3" key="1">
    <citation type="submission" date="2016-02" db="EMBL/GenBank/DDBJ databases">
        <authorList>
            <person name="Sanders J.G."/>
            <person name="Lin J.Y."/>
            <person name="Wertz J.T."/>
            <person name="Russell J.A."/>
            <person name="Moreau C.S."/>
            <person name="Powell S."/>
        </authorList>
    </citation>
    <scope>NUCLEOTIDE SEQUENCE [LARGE SCALE GENOMIC DNA]</scope>
    <source>
        <strain evidence="3">CAG34</strain>
    </source>
</reference>
<evidence type="ECO:0000313" key="2">
    <source>
        <dbReference type="EMBL" id="KXU35796.1"/>
    </source>
</evidence>
<name>A0A139SMI0_9BACT</name>
<evidence type="ECO:0000256" key="1">
    <source>
        <dbReference type="SAM" id="MobiDB-lite"/>
    </source>
</evidence>
<dbReference type="AlphaFoldDB" id="A0A139SMI0"/>
<protein>
    <submittedName>
        <fullName evidence="2">Uncharacterized protein</fullName>
    </submittedName>
</protein>
<feature type="region of interest" description="Disordered" evidence="1">
    <location>
        <begin position="47"/>
        <end position="73"/>
    </location>
</feature>